<evidence type="ECO:0000313" key="4">
    <source>
        <dbReference type="Proteomes" id="UP000275749"/>
    </source>
</evidence>
<evidence type="ECO:0000256" key="1">
    <source>
        <dbReference type="SAM" id="Phobius"/>
    </source>
</evidence>
<gene>
    <name evidence="3" type="ORF">EDD41_2125</name>
</gene>
<comment type="caution">
    <text evidence="3">The sequence shown here is derived from an EMBL/GenBank/DDBJ whole genome shotgun (WGS) entry which is preliminary data.</text>
</comment>
<evidence type="ECO:0000259" key="2">
    <source>
        <dbReference type="Pfam" id="PF07811"/>
    </source>
</evidence>
<keyword evidence="1" id="KW-0812">Transmembrane</keyword>
<dbReference type="EMBL" id="RKHG01000001">
    <property type="protein sequence ID" value="ROR54891.1"/>
    <property type="molecule type" value="Genomic_DNA"/>
</dbReference>
<name>A0A3N1ZVL6_9ACTN</name>
<sequence>MTRPGTNRRRNERGAVAVEVVLLVPALVLLLGVFVAGWRLWSARTQVTDAAASAARAATLETSGSVARARAHRVARTNLEVLRVPCGSSTIDVDVSGFARPPGQPAQVRVDVGCTVGLGDLLVPGLPGSWRVHGTASQTMDTFRERQP</sequence>
<evidence type="ECO:0000313" key="3">
    <source>
        <dbReference type="EMBL" id="ROR54891.1"/>
    </source>
</evidence>
<dbReference type="RefSeq" id="WP_094763446.1">
    <property type="nucleotide sequence ID" value="NZ_RKHG01000001.1"/>
</dbReference>
<dbReference type="Pfam" id="PF07811">
    <property type="entry name" value="TadE"/>
    <property type="match status" value="1"/>
</dbReference>
<dbReference type="InterPro" id="IPR012495">
    <property type="entry name" value="TadE-like_dom"/>
</dbReference>
<keyword evidence="1" id="KW-0472">Membrane</keyword>
<protein>
    <submittedName>
        <fullName evidence="3">TadE-like protein</fullName>
    </submittedName>
</protein>
<dbReference type="AlphaFoldDB" id="A0A3N1ZVL6"/>
<organism evidence="3 4">
    <name type="scientific">Luteococcus japonicus</name>
    <dbReference type="NCBI Taxonomy" id="33984"/>
    <lineage>
        <taxon>Bacteria</taxon>
        <taxon>Bacillati</taxon>
        <taxon>Actinomycetota</taxon>
        <taxon>Actinomycetes</taxon>
        <taxon>Propionibacteriales</taxon>
        <taxon>Propionibacteriaceae</taxon>
        <taxon>Luteococcus</taxon>
    </lineage>
</organism>
<feature type="transmembrane region" description="Helical" evidence="1">
    <location>
        <begin position="20"/>
        <end position="41"/>
    </location>
</feature>
<proteinExistence type="predicted"/>
<reference evidence="3 4" key="1">
    <citation type="submission" date="2018-11" db="EMBL/GenBank/DDBJ databases">
        <title>Sequencing the genomes of 1000 actinobacteria strains.</title>
        <authorList>
            <person name="Klenk H.-P."/>
        </authorList>
    </citation>
    <scope>NUCLEOTIDE SEQUENCE [LARGE SCALE GENOMIC DNA]</scope>
    <source>
        <strain evidence="3 4">DSM 10546</strain>
    </source>
</reference>
<keyword evidence="1" id="KW-1133">Transmembrane helix</keyword>
<accession>A0A3N1ZVL6</accession>
<dbReference type="Proteomes" id="UP000275749">
    <property type="component" value="Unassembled WGS sequence"/>
</dbReference>
<feature type="domain" description="TadE-like" evidence="2">
    <location>
        <begin position="14"/>
        <end position="56"/>
    </location>
</feature>